<organism evidence="5 6">
    <name type="scientific">Holothuria leucospilota</name>
    <name type="common">Black long sea cucumber</name>
    <name type="synonym">Mertensiothuria leucospilota</name>
    <dbReference type="NCBI Taxonomy" id="206669"/>
    <lineage>
        <taxon>Eukaryota</taxon>
        <taxon>Metazoa</taxon>
        <taxon>Echinodermata</taxon>
        <taxon>Eleutherozoa</taxon>
        <taxon>Echinozoa</taxon>
        <taxon>Holothuroidea</taxon>
        <taxon>Aspidochirotacea</taxon>
        <taxon>Aspidochirotida</taxon>
        <taxon>Holothuriidae</taxon>
        <taxon>Holothuria</taxon>
    </lineage>
</organism>
<feature type="region of interest" description="Disordered" evidence="1">
    <location>
        <begin position="523"/>
        <end position="598"/>
    </location>
</feature>
<name>A0A9Q1C731_HOLLE</name>
<comment type="caution">
    <text evidence="5">The sequence shown here is derived from an EMBL/GenBank/DDBJ whole genome shotgun (WGS) entry which is preliminary data.</text>
</comment>
<proteinExistence type="predicted"/>
<dbReference type="InterPro" id="IPR036116">
    <property type="entry name" value="FN3_sf"/>
</dbReference>
<dbReference type="SUPFAM" id="SSF48726">
    <property type="entry name" value="Immunoglobulin"/>
    <property type="match status" value="1"/>
</dbReference>
<keyword evidence="6" id="KW-1185">Reference proteome</keyword>
<dbReference type="SUPFAM" id="SSF49265">
    <property type="entry name" value="Fibronectin type III"/>
    <property type="match status" value="1"/>
</dbReference>
<evidence type="ECO:0000256" key="1">
    <source>
        <dbReference type="SAM" id="MobiDB-lite"/>
    </source>
</evidence>
<dbReference type="CDD" id="cd00063">
    <property type="entry name" value="FN3"/>
    <property type="match status" value="1"/>
</dbReference>
<dbReference type="Proteomes" id="UP001152320">
    <property type="component" value="Chromosome 6"/>
</dbReference>
<keyword evidence="2" id="KW-0812">Transmembrane</keyword>
<evidence type="ECO:0000259" key="3">
    <source>
        <dbReference type="PROSITE" id="PS50835"/>
    </source>
</evidence>
<protein>
    <recommendedName>
        <fullName evidence="7">Ig-like domain-containing protein</fullName>
    </recommendedName>
</protein>
<dbReference type="InterPro" id="IPR003961">
    <property type="entry name" value="FN3_dom"/>
</dbReference>
<dbReference type="InterPro" id="IPR003598">
    <property type="entry name" value="Ig_sub2"/>
</dbReference>
<feature type="domain" description="Fibronectin type-III" evidence="4">
    <location>
        <begin position="316"/>
        <end position="419"/>
    </location>
</feature>
<feature type="compositionally biased region" description="Polar residues" evidence="1">
    <location>
        <begin position="523"/>
        <end position="556"/>
    </location>
</feature>
<feature type="domain" description="Ig-like" evidence="3">
    <location>
        <begin position="31"/>
        <end position="100"/>
    </location>
</feature>
<evidence type="ECO:0008006" key="7">
    <source>
        <dbReference type="Google" id="ProtNLM"/>
    </source>
</evidence>
<feature type="transmembrane region" description="Helical" evidence="2">
    <location>
        <begin position="426"/>
        <end position="447"/>
    </location>
</feature>
<evidence type="ECO:0000256" key="2">
    <source>
        <dbReference type="SAM" id="Phobius"/>
    </source>
</evidence>
<sequence>MFSYLYDGLLGIVTFSYVLISCRALTAIDRTNVEVIQVAENKSFTLNCPDGITSNTSNEVHWFHEGHPLDGIEVVNVTKSNSSDGGIYVCSGTAGNKTMYVIIGKKPSSPPEPQCLNSSDTVIQCIAYPGEFSDANKICVSVESILGGGQECNRCFTGNKPISCCLDMNGQWRTSFIITTTVENYVMSSTNNISYENLQKKVIPDQPTVVNMTATGVDSFTSWFGIPKTWDEKKKIFARGLYTQNGETHIVNAPPEHNSYRGQYGMFQFNTEESLAYSLVCWQIQIRFYYGLKKTTWSTPSDPICEYTFMAAPSKEPEELNSTSEQDKESPEFRSVTFSWKPPLEQYRNGIIDHYQLVLNREGPNKEDAVRNETIPGNVTNITFSGVESYETFSAKLTAWTQVGQSPPRHVAIARIPRRNIAIRRILVIAISVTAIIFLIILGRITWLTRQKVSANHLPEPYFIPEEKMNKCLAKKRFLPQQKEVFDALKGKAEESSTDICDSHDSSCYACTTPSPQVGTPFESCSATGSEVPQDTSYKSSSGASCYMLTSSTDSPLETDDTVGSDDMSELGHDSESKSSAKDNGQNHRETDSDVVNEIDQPKVITEKKFYDERGCSDGTEDSCHKDKPYANLNFDVPQEEWGGKDQTLQLFNNIETPVNNIIASRGENGFQWFGDEDSGRQCD</sequence>
<dbReference type="Pfam" id="PF00041">
    <property type="entry name" value="fn3"/>
    <property type="match status" value="1"/>
</dbReference>
<evidence type="ECO:0000259" key="4">
    <source>
        <dbReference type="PROSITE" id="PS50853"/>
    </source>
</evidence>
<feature type="compositionally biased region" description="Acidic residues" evidence="1">
    <location>
        <begin position="557"/>
        <end position="569"/>
    </location>
</feature>
<gene>
    <name evidence="5" type="ORF">HOLleu_14034</name>
</gene>
<dbReference type="AlphaFoldDB" id="A0A9Q1C731"/>
<dbReference type="InterPro" id="IPR007110">
    <property type="entry name" value="Ig-like_dom"/>
</dbReference>
<keyword evidence="2" id="KW-0472">Membrane</keyword>
<dbReference type="EMBL" id="JAIZAY010000006">
    <property type="protein sequence ID" value="KAJ8039887.1"/>
    <property type="molecule type" value="Genomic_DNA"/>
</dbReference>
<keyword evidence="2" id="KW-1133">Transmembrane helix</keyword>
<dbReference type="PROSITE" id="PS50835">
    <property type="entry name" value="IG_LIKE"/>
    <property type="match status" value="1"/>
</dbReference>
<accession>A0A9Q1C731</accession>
<reference evidence="5" key="1">
    <citation type="submission" date="2021-10" db="EMBL/GenBank/DDBJ databases">
        <title>Tropical sea cucumber genome reveals ecological adaptation and Cuvierian tubules defense mechanism.</title>
        <authorList>
            <person name="Chen T."/>
        </authorList>
    </citation>
    <scope>NUCLEOTIDE SEQUENCE</scope>
    <source>
        <strain evidence="5">Nanhai2018</strain>
        <tissue evidence="5">Muscle</tissue>
    </source>
</reference>
<dbReference type="InterPro" id="IPR013783">
    <property type="entry name" value="Ig-like_fold"/>
</dbReference>
<dbReference type="Gene3D" id="2.60.40.10">
    <property type="entry name" value="Immunoglobulins"/>
    <property type="match status" value="2"/>
</dbReference>
<dbReference type="SMART" id="SM00408">
    <property type="entry name" value="IGc2"/>
    <property type="match status" value="1"/>
</dbReference>
<dbReference type="InterPro" id="IPR036179">
    <property type="entry name" value="Ig-like_dom_sf"/>
</dbReference>
<feature type="compositionally biased region" description="Basic and acidic residues" evidence="1">
    <location>
        <begin position="570"/>
        <end position="592"/>
    </location>
</feature>
<evidence type="ECO:0000313" key="6">
    <source>
        <dbReference type="Proteomes" id="UP001152320"/>
    </source>
</evidence>
<dbReference type="PROSITE" id="PS50853">
    <property type="entry name" value="FN3"/>
    <property type="match status" value="1"/>
</dbReference>
<evidence type="ECO:0000313" key="5">
    <source>
        <dbReference type="EMBL" id="KAJ8039887.1"/>
    </source>
</evidence>